<feature type="domain" description="Chitin-binding type-2" evidence="8">
    <location>
        <begin position="210"/>
        <end position="266"/>
    </location>
</feature>
<keyword evidence="4" id="KW-1015">Disulfide bond</keyword>
<keyword evidence="3" id="KW-0677">Repeat</keyword>
<dbReference type="PhylomeDB" id="B4GUB2"/>
<dbReference type="GO" id="GO:0008061">
    <property type="term" value="F:chitin binding"/>
    <property type="evidence" value="ECO:0007669"/>
    <property type="project" value="UniProtKB-KW"/>
</dbReference>
<name>B4GUB2_DROPE</name>
<feature type="domain" description="Chitin-binding type-2" evidence="8">
    <location>
        <begin position="23"/>
        <end position="79"/>
    </location>
</feature>
<dbReference type="KEGG" id="dpe:6597066"/>
<dbReference type="Pfam" id="PF01607">
    <property type="entry name" value="CBM_14"/>
    <property type="match status" value="3"/>
</dbReference>
<dbReference type="EMBL" id="CH479191">
    <property type="protein sequence ID" value="EDW26195.1"/>
    <property type="molecule type" value="Genomic_DNA"/>
</dbReference>
<evidence type="ECO:0000256" key="3">
    <source>
        <dbReference type="ARBA" id="ARBA00022737"/>
    </source>
</evidence>
<feature type="compositionally biased region" description="Polar residues" evidence="6">
    <location>
        <begin position="82"/>
        <end position="91"/>
    </location>
</feature>
<dbReference type="SUPFAM" id="SSF57625">
    <property type="entry name" value="Invertebrate chitin-binding proteins"/>
    <property type="match status" value="3"/>
</dbReference>
<sequence length="271" mass="30132">MSKLCVFLFLMGFLLGRCQADEFAECIGNDGGFVSSQKSCAHYIFCNGNDSYDGECPDGEYFSSDTEMCEPMGDIDCRSGQAMETDNTPELDSSTDSSTVVHTESPPNSTLAAESLNATSTPTSIDGPGSNTTVFAPSVEIIVTSICPREDNKSRIILMANQNSCTDYYVCYQGEPYPMNCAATLHFNPGTGKCDHPENVRCLATTNNPREQCKRHTMDIYPHPDNCNYFYQCRLGYLIVQQCPFFYGWDHEKRSCVVLSQAKCYNQSKFQ</sequence>
<dbReference type="PROSITE" id="PS50940">
    <property type="entry name" value="CHIT_BIND_II"/>
    <property type="match status" value="3"/>
</dbReference>
<dbReference type="HOGENOM" id="CLU_089077_0_0_1"/>
<dbReference type="Gene3D" id="2.170.140.10">
    <property type="entry name" value="Chitin binding domain"/>
    <property type="match status" value="3"/>
</dbReference>
<evidence type="ECO:0000256" key="2">
    <source>
        <dbReference type="ARBA" id="ARBA00022729"/>
    </source>
</evidence>
<reference evidence="9 10" key="1">
    <citation type="journal article" date="2007" name="Nature">
        <title>Evolution of genes and genomes on the Drosophila phylogeny.</title>
        <authorList>
            <consortium name="Drosophila 12 Genomes Consortium"/>
            <person name="Clark A.G."/>
            <person name="Eisen M.B."/>
            <person name="Smith D.R."/>
            <person name="Bergman C.M."/>
            <person name="Oliver B."/>
            <person name="Markow T.A."/>
            <person name="Kaufman T.C."/>
            <person name="Kellis M."/>
            <person name="Gelbart W."/>
            <person name="Iyer V.N."/>
            <person name="Pollard D.A."/>
            <person name="Sackton T.B."/>
            <person name="Larracuente A.M."/>
            <person name="Singh N.D."/>
            <person name="Abad J.P."/>
            <person name="Abt D.N."/>
            <person name="Adryan B."/>
            <person name="Aguade M."/>
            <person name="Akashi H."/>
            <person name="Anderson W.W."/>
            <person name="Aquadro C.F."/>
            <person name="Ardell D.H."/>
            <person name="Arguello R."/>
            <person name="Artieri C.G."/>
            <person name="Barbash D.A."/>
            <person name="Barker D."/>
            <person name="Barsanti P."/>
            <person name="Batterham P."/>
            <person name="Batzoglou S."/>
            <person name="Begun D."/>
            <person name="Bhutkar A."/>
            <person name="Blanco E."/>
            <person name="Bosak S.A."/>
            <person name="Bradley R.K."/>
            <person name="Brand A.D."/>
            <person name="Brent M.R."/>
            <person name="Brooks A.N."/>
            <person name="Brown R.H."/>
            <person name="Butlin R.K."/>
            <person name="Caggese C."/>
            <person name="Calvi B.R."/>
            <person name="Bernardo de Carvalho A."/>
            <person name="Caspi A."/>
            <person name="Castrezana S."/>
            <person name="Celniker S.E."/>
            <person name="Chang J.L."/>
            <person name="Chapple C."/>
            <person name="Chatterji S."/>
            <person name="Chinwalla A."/>
            <person name="Civetta A."/>
            <person name="Clifton S.W."/>
            <person name="Comeron J.M."/>
            <person name="Costello J.C."/>
            <person name="Coyne J.A."/>
            <person name="Daub J."/>
            <person name="David R.G."/>
            <person name="Delcher A.L."/>
            <person name="Delehaunty K."/>
            <person name="Do C.B."/>
            <person name="Ebling H."/>
            <person name="Edwards K."/>
            <person name="Eickbush T."/>
            <person name="Evans J.D."/>
            <person name="Filipski A."/>
            <person name="Findeiss S."/>
            <person name="Freyhult E."/>
            <person name="Fulton L."/>
            <person name="Fulton R."/>
            <person name="Garcia A.C."/>
            <person name="Gardiner A."/>
            <person name="Garfield D.A."/>
            <person name="Garvin B.E."/>
            <person name="Gibson G."/>
            <person name="Gilbert D."/>
            <person name="Gnerre S."/>
            <person name="Godfrey J."/>
            <person name="Good R."/>
            <person name="Gotea V."/>
            <person name="Gravely B."/>
            <person name="Greenberg A.J."/>
            <person name="Griffiths-Jones S."/>
            <person name="Gross S."/>
            <person name="Guigo R."/>
            <person name="Gustafson E.A."/>
            <person name="Haerty W."/>
            <person name="Hahn M.W."/>
            <person name="Halligan D.L."/>
            <person name="Halpern A.L."/>
            <person name="Halter G.M."/>
            <person name="Han M.V."/>
            <person name="Heger A."/>
            <person name="Hillier L."/>
            <person name="Hinrichs A.S."/>
            <person name="Holmes I."/>
            <person name="Hoskins R.A."/>
            <person name="Hubisz M.J."/>
            <person name="Hultmark D."/>
            <person name="Huntley M.A."/>
            <person name="Jaffe D.B."/>
            <person name="Jagadeeshan S."/>
            <person name="Jeck W.R."/>
            <person name="Johnson J."/>
            <person name="Jones C.D."/>
            <person name="Jordan W.C."/>
            <person name="Karpen G.H."/>
            <person name="Kataoka E."/>
            <person name="Keightley P.D."/>
            <person name="Kheradpour P."/>
            <person name="Kirkness E.F."/>
            <person name="Koerich L.B."/>
            <person name="Kristiansen K."/>
            <person name="Kudrna D."/>
            <person name="Kulathinal R.J."/>
            <person name="Kumar S."/>
            <person name="Kwok R."/>
            <person name="Lander E."/>
            <person name="Langley C.H."/>
            <person name="Lapoint R."/>
            <person name="Lazzaro B.P."/>
            <person name="Lee S.J."/>
            <person name="Levesque L."/>
            <person name="Li R."/>
            <person name="Lin C.F."/>
            <person name="Lin M.F."/>
            <person name="Lindblad-Toh K."/>
            <person name="Llopart A."/>
            <person name="Long M."/>
            <person name="Low L."/>
            <person name="Lozovsky E."/>
            <person name="Lu J."/>
            <person name="Luo M."/>
            <person name="Machado C.A."/>
            <person name="Makalowski W."/>
            <person name="Marzo M."/>
            <person name="Matsuda M."/>
            <person name="Matzkin L."/>
            <person name="McAllister B."/>
            <person name="McBride C.S."/>
            <person name="McKernan B."/>
            <person name="McKernan K."/>
            <person name="Mendez-Lago M."/>
            <person name="Minx P."/>
            <person name="Mollenhauer M.U."/>
            <person name="Montooth K."/>
            <person name="Mount S.M."/>
            <person name="Mu X."/>
            <person name="Myers E."/>
            <person name="Negre B."/>
            <person name="Newfeld S."/>
            <person name="Nielsen R."/>
            <person name="Noor M.A."/>
            <person name="O'Grady P."/>
            <person name="Pachter L."/>
            <person name="Papaceit M."/>
            <person name="Parisi M.J."/>
            <person name="Parisi M."/>
            <person name="Parts L."/>
            <person name="Pedersen J.S."/>
            <person name="Pesole G."/>
            <person name="Phillippy A.M."/>
            <person name="Ponting C.P."/>
            <person name="Pop M."/>
            <person name="Porcelli D."/>
            <person name="Powell J.R."/>
            <person name="Prohaska S."/>
            <person name="Pruitt K."/>
            <person name="Puig M."/>
            <person name="Quesneville H."/>
            <person name="Ram K.R."/>
            <person name="Rand D."/>
            <person name="Rasmussen M.D."/>
            <person name="Reed L.K."/>
            <person name="Reenan R."/>
            <person name="Reily A."/>
            <person name="Remington K.A."/>
            <person name="Rieger T.T."/>
            <person name="Ritchie M.G."/>
            <person name="Robin C."/>
            <person name="Rogers Y.H."/>
            <person name="Rohde C."/>
            <person name="Rozas J."/>
            <person name="Rubenfield M.J."/>
            <person name="Ruiz A."/>
            <person name="Russo S."/>
            <person name="Salzberg S.L."/>
            <person name="Sanchez-Gracia A."/>
            <person name="Saranga D.J."/>
            <person name="Sato H."/>
            <person name="Schaeffer S.W."/>
            <person name="Schatz M.C."/>
            <person name="Schlenke T."/>
            <person name="Schwartz R."/>
            <person name="Segarra C."/>
            <person name="Singh R.S."/>
            <person name="Sirot L."/>
            <person name="Sirota M."/>
            <person name="Sisneros N.B."/>
            <person name="Smith C.D."/>
            <person name="Smith T.F."/>
            <person name="Spieth J."/>
            <person name="Stage D.E."/>
            <person name="Stark A."/>
            <person name="Stephan W."/>
            <person name="Strausberg R.L."/>
            <person name="Strempel S."/>
            <person name="Sturgill D."/>
            <person name="Sutton G."/>
            <person name="Sutton G.G."/>
            <person name="Tao W."/>
            <person name="Teichmann S."/>
            <person name="Tobari Y.N."/>
            <person name="Tomimura Y."/>
            <person name="Tsolas J.M."/>
            <person name="Valente V.L."/>
            <person name="Venter E."/>
            <person name="Venter J.C."/>
            <person name="Vicario S."/>
            <person name="Vieira F.G."/>
            <person name="Vilella A.J."/>
            <person name="Villasante A."/>
            <person name="Walenz B."/>
            <person name="Wang J."/>
            <person name="Wasserman M."/>
            <person name="Watts T."/>
            <person name="Wilson D."/>
            <person name="Wilson R.K."/>
            <person name="Wing R.A."/>
            <person name="Wolfner M.F."/>
            <person name="Wong A."/>
            <person name="Wong G.K."/>
            <person name="Wu C.I."/>
            <person name="Wu G."/>
            <person name="Yamamoto D."/>
            <person name="Yang H.P."/>
            <person name="Yang S.P."/>
            <person name="Yorke J.A."/>
            <person name="Yoshida K."/>
            <person name="Zdobnov E."/>
            <person name="Zhang P."/>
            <person name="Zhang Y."/>
            <person name="Zimin A.V."/>
            <person name="Baldwin J."/>
            <person name="Abdouelleil A."/>
            <person name="Abdulkadir J."/>
            <person name="Abebe A."/>
            <person name="Abera B."/>
            <person name="Abreu J."/>
            <person name="Acer S.C."/>
            <person name="Aftuck L."/>
            <person name="Alexander A."/>
            <person name="An P."/>
            <person name="Anderson E."/>
            <person name="Anderson S."/>
            <person name="Arachi H."/>
            <person name="Azer M."/>
            <person name="Bachantsang P."/>
            <person name="Barry A."/>
            <person name="Bayul T."/>
            <person name="Berlin A."/>
            <person name="Bessette D."/>
            <person name="Bloom T."/>
            <person name="Blye J."/>
            <person name="Boguslavskiy L."/>
            <person name="Bonnet C."/>
            <person name="Boukhgalter B."/>
            <person name="Bourzgui I."/>
            <person name="Brown A."/>
            <person name="Cahill P."/>
            <person name="Channer S."/>
            <person name="Cheshatsang Y."/>
            <person name="Chuda L."/>
            <person name="Citroen M."/>
            <person name="Collymore A."/>
            <person name="Cooke P."/>
            <person name="Costello M."/>
            <person name="D'Aco K."/>
            <person name="Daza R."/>
            <person name="De Haan G."/>
            <person name="DeGray S."/>
            <person name="DeMaso C."/>
            <person name="Dhargay N."/>
            <person name="Dooley K."/>
            <person name="Dooley E."/>
            <person name="Doricent M."/>
            <person name="Dorje P."/>
            <person name="Dorjee K."/>
            <person name="Dupes A."/>
            <person name="Elong R."/>
            <person name="Falk J."/>
            <person name="Farina A."/>
            <person name="Faro S."/>
            <person name="Ferguson D."/>
            <person name="Fisher S."/>
            <person name="Foley C.D."/>
            <person name="Franke A."/>
            <person name="Friedrich D."/>
            <person name="Gadbois L."/>
            <person name="Gearin G."/>
            <person name="Gearin C.R."/>
            <person name="Giannoukos G."/>
            <person name="Goode T."/>
            <person name="Graham J."/>
            <person name="Grandbois E."/>
            <person name="Grewal S."/>
            <person name="Gyaltsen K."/>
            <person name="Hafez N."/>
            <person name="Hagos B."/>
            <person name="Hall J."/>
            <person name="Henson C."/>
            <person name="Hollinger A."/>
            <person name="Honan T."/>
            <person name="Huard M.D."/>
            <person name="Hughes L."/>
            <person name="Hurhula B."/>
            <person name="Husby M.E."/>
            <person name="Kamat A."/>
            <person name="Kanga B."/>
            <person name="Kashin S."/>
            <person name="Khazanovich D."/>
            <person name="Kisner P."/>
            <person name="Lance K."/>
            <person name="Lara M."/>
            <person name="Lee W."/>
            <person name="Lennon N."/>
            <person name="Letendre F."/>
            <person name="LeVine R."/>
            <person name="Lipovsky A."/>
            <person name="Liu X."/>
            <person name="Liu J."/>
            <person name="Liu S."/>
            <person name="Lokyitsang T."/>
            <person name="Lokyitsang Y."/>
            <person name="Lubonja R."/>
            <person name="Lui A."/>
            <person name="MacDonald P."/>
            <person name="Magnisalis V."/>
            <person name="Maru K."/>
            <person name="Matthews C."/>
            <person name="McCusker W."/>
            <person name="McDonough S."/>
            <person name="Mehta T."/>
            <person name="Meldrim J."/>
            <person name="Meneus L."/>
            <person name="Mihai O."/>
            <person name="Mihalev A."/>
            <person name="Mihova T."/>
            <person name="Mittelman R."/>
            <person name="Mlenga V."/>
            <person name="Montmayeur A."/>
            <person name="Mulrain L."/>
            <person name="Navidi A."/>
            <person name="Naylor J."/>
            <person name="Negash T."/>
            <person name="Nguyen T."/>
            <person name="Nguyen N."/>
            <person name="Nicol R."/>
            <person name="Norbu C."/>
            <person name="Norbu N."/>
            <person name="Novod N."/>
            <person name="O'Neill B."/>
            <person name="Osman S."/>
            <person name="Markiewicz E."/>
            <person name="Oyono O.L."/>
            <person name="Patti C."/>
            <person name="Phunkhang P."/>
            <person name="Pierre F."/>
            <person name="Priest M."/>
            <person name="Raghuraman S."/>
            <person name="Rege F."/>
            <person name="Reyes R."/>
            <person name="Rise C."/>
            <person name="Rogov P."/>
            <person name="Ross K."/>
            <person name="Ryan E."/>
            <person name="Settipalli S."/>
            <person name="Shea T."/>
            <person name="Sherpa N."/>
            <person name="Shi L."/>
            <person name="Shih D."/>
            <person name="Sparrow T."/>
            <person name="Spaulding J."/>
            <person name="Stalker J."/>
            <person name="Stange-Thomann N."/>
            <person name="Stavropoulos S."/>
            <person name="Stone C."/>
            <person name="Strader C."/>
            <person name="Tesfaye S."/>
            <person name="Thomson T."/>
            <person name="Thoulutsang Y."/>
            <person name="Thoulutsang D."/>
            <person name="Topham K."/>
            <person name="Topping I."/>
            <person name="Tsamla T."/>
            <person name="Vassiliev H."/>
            <person name="Vo A."/>
            <person name="Wangchuk T."/>
            <person name="Wangdi T."/>
            <person name="Weiand M."/>
            <person name="Wilkinson J."/>
            <person name="Wilson A."/>
            <person name="Yadav S."/>
            <person name="Young G."/>
            <person name="Yu Q."/>
            <person name="Zembek L."/>
            <person name="Zhong D."/>
            <person name="Zimmer A."/>
            <person name="Zwirko Z."/>
            <person name="Jaffe D.B."/>
            <person name="Alvarez P."/>
            <person name="Brockman W."/>
            <person name="Butler J."/>
            <person name="Chin C."/>
            <person name="Gnerre S."/>
            <person name="Grabherr M."/>
            <person name="Kleber M."/>
            <person name="Mauceli E."/>
            <person name="MacCallum I."/>
        </authorList>
    </citation>
    <scope>NUCLEOTIDE SEQUENCE [LARGE SCALE GENOMIC DNA]</scope>
    <source>
        <strain evidence="10">MSH-3 / Tucson 14011-0111.49</strain>
    </source>
</reference>
<dbReference type="GO" id="GO:0005576">
    <property type="term" value="C:extracellular region"/>
    <property type="evidence" value="ECO:0007669"/>
    <property type="project" value="InterPro"/>
</dbReference>
<evidence type="ECO:0000256" key="4">
    <source>
        <dbReference type="ARBA" id="ARBA00023157"/>
    </source>
</evidence>
<feature type="chain" id="PRO_5002804408" evidence="7">
    <location>
        <begin position="21"/>
        <end position="271"/>
    </location>
</feature>
<dbReference type="eggNOG" id="ENOG502R6YK">
    <property type="taxonomic scope" value="Eukaryota"/>
</dbReference>
<evidence type="ECO:0000256" key="5">
    <source>
        <dbReference type="ARBA" id="ARBA00023180"/>
    </source>
</evidence>
<keyword evidence="5" id="KW-0325">Glycoprotein</keyword>
<feature type="region of interest" description="Disordered" evidence="6">
    <location>
        <begin position="79"/>
        <end position="131"/>
    </location>
</feature>
<accession>B4GUB2</accession>
<keyword evidence="1" id="KW-0147">Chitin-binding</keyword>
<evidence type="ECO:0000313" key="9">
    <source>
        <dbReference type="EMBL" id="EDW26195.1"/>
    </source>
</evidence>
<evidence type="ECO:0000313" key="10">
    <source>
        <dbReference type="Proteomes" id="UP000008744"/>
    </source>
</evidence>
<dbReference type="PANTHER" id="PTHR23301">
    <property type="entry name" value="CHITIN BINDING PERITROPHIN-A"/>
    <property type="match status" value="1"/>
</dbReference>
<dbReference type="SMART" id="SM00494">
    <property type="entry name" value="ChtBD2"/>
    <property type="match status" value="3"/>
</dbReference>
<dbReference type="Proteomes" id="UP000008744">
    <property type="component" value="Unassembled WGS sequence"/>
</dbReference>
<dbReference type="InterPro" id="IPR051940">
    <property type="entry name" value="Chitin_bind-dev_reg"/>
</dbReference>
<dbReference type="STRING" id="7234.B4GUB2"/>
<evidence type="ECO:0000256" key="1">
    <source>
        <dbReference type="ARBA" id="ARBA00022669"/>
    </source>
</evidence>
<dbReference type="InterPro" id="IPR002557">
    <property type="entry name" value="Chitin-bd_dom"/>
</dbReference>
<dbReference type="InterPro" id="IPR036508">
    <property type="entry name" value="Chitin-bd_dom_sf"/>
</dbReference>
<keyword evidence="10" id="KW-1185">Reference proteome</keyword>
<dbReference type="OrthoDB" id="6020543at2759"/>
<keyword evidence="2 7" id="KW-0732">Signal</keyword>
<organism evidence="10">
    <name type="scientific">Drosophila persimilis</name>
    <name type="common">Fruit fly</name>
    <dbReference type="NCBI Taxonomy" id="7234"/>
    <lineage>
        <taxon>Eukaryota</taxon>
        <taxon>Metazoa</taxon>
        <taxon>Ecdysozoa</taxon>
        <taxon>Arthropoda</taxon>
        <taxon>Hexapoda</taxon>
        <taxon>Insecta</taxon>
        <taxon>Pterygota</taxon>
        <taxon>Neoptera</taxon>
        <taxon>Endopterygota</taxon>
        <taxon>Diptera</taxon>
        <taxon>Brachycera</taxon>
        <taxon>Muscomorpha</taxon>
        <taxon>Ephydroidea</taxon>
        <taxon>Drosophilidae</taxon>
        <taxon>Drosophila</taxon>
        <taxon>Sophophora</taxon>
    </lineage>
</organism>
<proteinExistence type="predicted"/>
<dbReference type="OMA" id="LAMCEPM"/>
<evidence type="ECO:0000256" key="6">
    <source>
        <dbReference type="SAM" id="MobiDB-lite"/>
    </source>
</evidence>
<protein>
    <submittedName>
        <fullName evidence="9">GL25573</fullName>
    </submittedName>
</protein>
<dbReference type="AlphaFoldDB" id="B4GUB2"/>
<feature type="signal peptide" evidence="7">
    <location>
        <begin position="1"/>
        <end position="20"/>
    </location>
</feature>
<evidence type="ECO:0000256" key="7">
    <source>
        <dbReference type="SAM" id="SignalP"/>
    </source>
</evidence>
<feature type="domain" description="Chitin-binding type-2" evidence="8">
    <location>
        <begin position="144"/>
        <end position="204"/>
    </location>
</feature>
<dbReference type="PANTHER" id="PTHR23301:SF0">
    <property type="entry name" value="CHITIN-BINDING TYPE-2 DOMAIN-CONTAINING PROTEIN-RELATED"/>
    <property type="match status" value="1"/>
</dbReference>
<gene>
    <name evidence="9" type="primary">Dper\GL25573</name>
    <name evidence="9" type="ORF">Dper_GL25573</name>
</gene>
<feature type="compositionally biased region" description="Polar residues" evidence="6">
    <location>
        <begin position="105"/>
        <end position="131"/>
    </location>
</feature>
<evidence type="ECO:0000259" key="8">
    <source>
        <dbReference type="PROSITE" id="PS50940"/>
    </source>
</evidence>
<feature type="compositionally biased region" description="Low complexity" evidence="6">
    <location>
        <begin position="92"/>
        <end position="101"/>
    </location>
</feature>